<dbReference type="Proteomes" id="UP000319148">
    <property type="component" value="Unassembled WGS sequence"/>
</dbReference>
<dbReference type="PANTHER" id="PTHR43581">
    <property type="entry name" value="ATP/GTP PHOSPHATASE"/>
    <property type="match status" value="1"/>
</dbReference>
<evidence type="ECO:0000259" key="2">
    <source>
        <dbReference type="Pfam" id="PF20469"/>
    </source>
</evidence>
<dbReference type="EMBL" id="VFIY01000015">
    <property type="protein sequence ID" value="TPD58971.1"/>
    <property type="molecule type" value="Genomic_DNA"/>
</dbReference>
<dbReference type="CDD" id="cd01026">
    <property type="entry name" value="TOPRIM_OLD"/>
    <property type="match status" value="1"/>
</dbReference>
<evidence type="ECO:0000313" key="4">
    <source>
        <dbReference type="Proteomes" id="UP000319148"/>
    </source>
</evidence>
<evidence type="ECO:0000313" key="3">
    <source>
        <dbReference type="EMBL" id="TPD58971.1"/>
    </source>
</evidence>
<dbReference type="InterPro" id="IPR051396">
    <property type="entry name" value="Bact_Antivir_Def_Nuclease"/>
</dbReference>
<dbReference type="Pfam" id="PF13175">
    <property type="entry name" value="AAA_15"/>
    <property type="match status" value="2"/>
</dbReference>
<dbReference type="InterPro" id="IPR041685">
    <property type="entry name" value="AAA_GajA/Old/RecF-like"/>
</dbReference>
<dbReference type="PANTHER" id="PTHR43581:SF4">
    <property type="entry name" value="ATP_GTP PHOSPHATASE"/>
    <property type="match status" value="1"/>
</dbReference>
<name>A0A501PG65_9PROT</name>
<dbReference type="Gene3D" id="3.40.50.300">
    <property type="entry name" value="P-loop containing nucleotide triphosphate hydrolases"/>
    <property type="match status" value="1"/>
</dbReference>
<dbReference type="Pfam" id="PF20469">
    <property type="entry name" value="OLD-like_TOPRIM"/>
    <property type="match status" value="1"/>
</dbReference>
<dbReference type="AlphaFoldDB" id="A0A501PG65"/>
<dbReference type="OrthoDB" id="9816534at2"/>
<reference evidence="4" key="1">
    <citation type="submission" date="2019-06" db="EMBL/GenBank/DDBJ databases">
        <title>The complete genome of Emcibacter congregatus ZYLT.</title>
        <authorList>
            <person name="Zhao Z."/>
        </authorList>
    </citation>
    <scope>NUCLEOTIDE SEQUENCE [LARGE SCALE GENOMIC DNA]</scope>
    <source>
        <strain evidence="4">MCCC 1A06723</strain>
    </source>
</reference>
<dbReference type="RefSeq" id="WP_139941190.1">
    <property type="nucleotide sequence ID" value="NZ_JBHSYP010000002.1"/>
</dbReference>
<feature type="domain" description="OLD protein-like TOPRIM" evidence="2">
    <location>
        <begin position="416"/>
        <end position="479"/>
    </location>
</feature>
<dbReference type="InterPro" id="IPR027417">
    <property type="entry name" value="P-loop_NTPase"/>
</dbReference>
<sequence>MAAKKKAIPEIPLVDDDEKIPRPRLHKLKIQNFRSIGATEVEIELDDIVVLVGPNNVGKSSILRAYETVMSHGSKEGKLSINDFPNGQVDVENLPMIELHTIVFNKAPGERWIQETAEGEWLIREKWTWDSPNKDPKRQGFDVQKNEWDDEVPWGAPNVANSRRPLPHRIDAFATPEKQATDITKIITSLLQEKLTDIKTDPAQEKSDYDLILEKIKSLQTKAVQATEDEVSIIENEISAYLEKLFPKHKIRFDAKPETDIEKTYRPFSGNAELLMGPEGGYFSTIEHQGSGARRTLLWATLKYLSEAQDKKDSRPHVLLLDEPEICLHPSAIREARSVLYELPDAGNWQVMITSHSPIFIDLSKDNTTIIRVYREDDTEVKSTTLYRPERARLDNDDKSNLKLMNICDPYVHEFFFGGRQIIVEGDTEYTAFSMIKEQYPELYSDVQIIRARGKGIIPSVAKVLLQFSKKFFILHDTDEELAPSGKKNPAWGMNKTIAGILDIEGADGVANLVACKTCFETALFGEEVKNEKPYTALVKIKTDEAIRGRVKQLLDYLIGVEGVALPENCIHWQKIEDLV</sequence>
<dbReference type="SUPFAM" id="SSF52540">
    <property type="entry name" value="P-loop containing nucleoside triphosphate hydrolases"/>
    <property type="match status" value="1"/>
</dbReference>
<feature type="domain" description="Endonuclease GajA/Old nuclease/RecF-like AAA" evidence="1">
    <location>
        <begin position="25"/>
        <end position="100"/>
    </location>
</feature>
<accession>A0A501PG65</accession>
<feature type="domain" description="Endonuclease GajA/Old nuclease/RecF-like AAA" evidence="1">
    <location>
        <begin position="185"/>
        <end position="361"/>
    </location>
</feature>
<keyword evidence="4" id="KW-1185">Reference proteome</keyword>
<evidence type="ECO:0000259" key="1">
    <source>
        <dbReference type="Pfam" id="PF13175"/>
    </source>
</evidence>
<dbReference type="InterPro" id="IPR034139">
    <property type="entry name" value="TOPRIM_OLD"/>
</dbReference>
<comment type="caution">
    <text evidence="3">The sequence shown here is derived from an EMBL/GenBank/DDBJ whole genome shotgun (WGS) entry which is preliminary data.</text>
</comment>
<organism evidence="3 4">
    <name type="scientific">Emcibacter nanhaiensis</name>
    <dbReference type="NCBI Taxonomy" id="1505037"/>
    <lineage>
        <taxon>Bacteria</taxon>
        <taxon>Pseudomonadati</taxon>
        <taxon>Pseudomonadota</taxon>
        <taxon>Alphaproteobacteria</taxon>
        <taxon>Emcibacterales</taxon>
        <taxon>Emcibacteraceae</taxon>
        <taxon>Emcibacter</taxon>
    </lineage>
</organism>
<gene>
    <name evidence="3" type="ORF">FIV46_12090</name>
</gene>
<proteinExistence type="predicted"/>
<protein>
    <submittedName>
        <fullName evidence="3">DUF2813 domain-containing protein</fullName>
    </submittedName>
</protein>